<dbReference type="EMBL" id="ML994049">
    <property type="protein sequence ID" value="KAF2199910.1"/>
    <property type="molecule type" value="Genomic_DNA"/>
</dbReference>
<dbReference type="GO" id="GO:0016491">
    <property type="term" value="F:oxidoreductase activity"/>
    <property type="evidence" value="ECO:0007669"/>
    <property type="project" value="InterPro"/>
</dbReference>
<dbReference type="Pfam" id="PF00107">
    <property type="entry name" value="ADH_zinc_N"/>
    <property type="match status" value="1"/>
</dbReference>
<evidence type="ECO:0000259" key="1">
    <source>
        <dbReference type="SMART" id="SM00829"/>
    </source>
</evidence>
<organism evidence="2 3">
    <name type="scientific">Delitschia confertaspora ATCC 74209</name>
    <dbReference type="NCBI Taxonomy" id="1513339"/>
    <lineage>
        <taxon>Eukaryota</taxon>
        <taxon>Fungi</taxon>
        <taxon>Dikarya</taxon>
        <taxon>Ascomycota</taxon>
        <taxon>Pezizomycotina</taxon>
        <taxon>Dothideomycetes</taxon>
        <taxon>Pleosporomycetidae</taxon>
        <taxon>Pleosporales</taxon>
        <taxon>Delitschiaceae</taxon>
        <taxon>Delitschia</taxon>
    </lineage>
</organism>
<dbReference type="Pfam" id="PF08240">
    <property type="entry name" value="ADH_N"/>
    <property type="match status" value="1"/>
</dbReference>
<dbReference type="InterPro" id="IPR036291">
    <property type="entry name" value="NAD(P)-bd_dom_sf"/>
</dbReference>
<dbReference type="InterPro" id="IPR051397">
    <property type="entry name" value="Zn-ADH-like_protein"/>
</dbReference>
<dbReference type="InterPro" id="IPR013154">
    <property type="entry name" value="ADH-like_N"/>
</dbReference>
<dbReference type="InterPro" id="IPR011032">
    <property type="entry name" value="GroES-like_sf"/>
</dbReference>
<evidence type="ECO:0000313" key="3">
    <source>
        <dbReference type="Proteomes" id="UP000799536"/>
    </source>
</evidence>
<dbReference type="InterPro" id="IPR002364">
    <property type="entry name" value="Quin_OxRdtase/zeta-crystal_CS"/>
</dbReference>
<dbReference type="Proteomes" id="UP000799536">
    <property type="component" value="Unassembled WGS sequence"/>
</dbReference>
<feature type="domain" description="Enoyl reductase (ER)" evidence="1">
    <location>
        <begin position="12"/>
        <end position="329"/>
    </location>
</feature>
<keyword evidence="3" id="KW-1185">Reference proteome</keyword>
<dbReference type="Gene3D" id="3.40.50.720">
    <property type="entry name" value="NAD(P)-binding Rossmann-like Domain"/>
    <property type="match status" value="1"/>
</dbReference>
<dbReference type="PROSITE" id="PS01162">
    <property type="entry name" value="QOR_ZETA_CRYSTAL"/>
    <property type="match status" value="1"/>
</dbReference>
<dbReference type="SUPFAM" id="SSF51735">
    <property type="entry name" value="NAD(P)-binding Rossmann-fold domains"/>
    <property type="match status" value="1"/>
</dbReference>
<dbReference type="PANTHER" id="PTHR43677">
    <property type="entry name" value="SHORT-CHAIN DEHYDROGENASE/REDUCTASE"/>
    <property type="match status" value="1"/>
</dbReference>
<dbReference type="InterPro" id="IPR020843">
    <property type="entry name" value="ER"/>
</dbReference>
<dbReference type="AlphaFoldDB" id="A0A9P4MXH4"/>
<gene>
    <name evidence="2" type="ORF">GQ43DRAFT_397667</name>
</gene>
<dbReference type="Gene3D" id="3.90.180.10">
    <property type="entry name" value="Medium-chain alcohol dehydrogenases, catalytic domain"/>
    <property type="match status" value="1"/>
</dbReference>
<comment type="caution">
    <text evidence="2">The sequence shown here is derived from an EMBL/GenBank/DDBJ whole genome shotgun (WGS) entry which is preliminary data.</text>
</comment>
<dbReference type="CDD" id="cd08241">
    <property type="entry name" value="QOR1"/>
    <property type="match status" value="1"/>
</dbReference>
<dbReference type="SMART" id="SM00829">
    <property type="entry name" value="PKS_ER"/>
    <property type="match status" value="1"/>
</dbReference>
<dbReference type="PANTHER" id="PTHR43677:SF4">
    <property type="entry name" value="QUINONE OXIDOREDUCTASE-LIKE PROTEIN 2"/>
    <property type="match status" value="1"/>
</dbReference>
<accession>A0A9P4MXH4</accession>
<dbReference type="OrthoDB" id="10257049at2759"/>
<sequence>MKGIQLKEYVTGPDDLKTITLPSPSPKPDEYLIAIHASATNFFDLLQIRGKYQHQPAFPWIAGSEFSGVVLKAPTSLPSGRTPKYKAGDKVFGASQGGYATEIACTEERLRPMPEGWSFFDAAGLFVTAPTSYAGLVVRAGIKKGDWVLIHAAAGGVGLAAVQIAKAYGATVVATAGTQHKMDVARSFGADFAIDYRKSDWPEQVKKLTPKGRGVDIVYDPVGLIAQSMKCTAWNGRLLVIGFAAGEIEKMATNRILLKNVSVVGLHWGMYATNEPEMVDKVWDGIFDLMKSGKYKGTCFTDQEFVGLESVPAALKALGGRESWGKVVVKVPQEGQSKI</sequence>
<dbReference type="SUPFAM" id="SSF50129">
    <property type="entry name" value="GroES-like"/>
    <property type="match status" value="1"/>
</dbReference>
<dbReference type="GO" id="GO:0008270">
    <property type="term" value="F:zinc ion binding"/>
    <property type="evidence" value="ECO:0007669"/>
    <property type="project" value="InterPro"/>
</dbReference>
<dbReference type="GO" id="GO:0005739">
    <property type="term" value="C:mitochondrion"/>
    <property type="evidence" value="ECO:0007669"/>
    <property type="project" value="TreeGrafter"/>
</dbReference>
<name>A0A9P4MXH4_9PLEO</name>
<evidence type="ECO:0000313" key="2">
    <source>
        <dbReference type="EMBL" id="KAF2199910.1"/>
    </source>
</evidence>
<reference evidence="2" key="1">
    <citation type="journal article" date="2020" name="Stud. Mycol.">
        <title>101 Dothideomycetes genomes: a test case for predicting lifestyles and emergence of pathogens.</title>
        <authorList>
            <person name="Haridas S."/>
            <person name="Albert R."/>
            <person name="Binder M."/>
            <person name="Bloem J."/>
            <person name="Labutti K."/>
            <person name="Salamov A."/>
            <person name="Andreopoulos B."/>
            <person name="Baker S."/>
            <person name="Barry K."/>
            <person name="Bills G."/>
            <person name="Bluhm B."/>
            <person name="Cannon C."/>
            <person name="Castanera R."/>
            <person name="Culley D."/>
            <person name="Daum C."/>
            <person name="Ezra D."/>
            <person name="Gonzalez J."/>
            <person name="Henrissat B."/>
            <person name="Kuo A."/>
            <person name="Liang C."/>
            <person name="Lipzen A."/>
            <person name="Lutzoni F."/>
            <person name="Magnuson J."/>
            <person name="Mondo S."/>
            <person name="Nolan M."/>
            <person name="Ohm R."/>
            <person name="Pangilinan J."/>
            <person name="Park H.-J."/>
            <person name="Ramirez L."/>
            <person name="Alfaro M."/>
            <person name="Sun H."/>
            <person name="Tritt A."/>
            <person name="Yoshinaga Y."/>
            <person name="Zwiers L.-H."/>
            <person name="Turgeon B."/>
            <person name="Goodwin S."/>
            <person name="Spatafora J."/>
            <person name="Crous P."/>
            <person name="Grigoriev I."/>
        </authorList>
    </citation>
    <scope>NUCLEOTIDE SEQUENCE</scope>
    <source>
        <strain evidence="2">ATCC 74209</strain>
    </source>
</reference>
<dbReference type="InterPro" id="IPR013149">
    <property type="entry name" value="ADH-like_C"/>
</dbReference>
<proteinExistence type="predicted"/>
<protein>
    <submittedName>
        <fullName evidence="2">Zinc-binding alcohol dehydrogenase-like protein</fullName>
    </submittedName>
</protein>